<protein>
    <submittedName>
        <fullName evidence="1">Uncharacterized protein</fullName>
    </submittedName>
</protein>
<accession>A0A0E9TL76</accession>
<dbReference type="EMBL" id="GBXM01055084">
    <property type="protein sequence ID" value="JAH53493.1"/>
    <property type="molecule type" value="Transcribed_RNA"/>
</dbReference>
<proteinExistence type="predicted"/>
<organism evidence="1">
    <name type="scientific">Anguilla anguilla</name>
    <name type="common">European freshwater eel</name>
    <name type="synonym">Muraena anguilla</name>
    <dbReference type="NCBI Taxonomy" id="7936"/>
    <lineage>
        <taxon>Eukaryota</taxon>
        <taxon>Metazoa</taxon>
        <taxon>Chordata</taxon>
        <taxon>Craniata</taxon>
        <taxon>Vertebrata</taxon>
        <taxon>Euteleostomi</taxon>
        <taxon>Actinopterygii</taxon>
        <taxon>Neopterygii</taxon>
        <taxon>Teleostei</taxon>
        <taxon>Anguilliformes</taxon>
        <taxon>Anguillidae</taxon>
        <taxon>Anguilla</taxon>
    </lineage>
</organism>
<sequence length="26" mass="2904">MLSFISALLILILGCVVYQGNVYFIL</sequence>
<dbReference type="AlphaFoldDB" id="A0A0E9TL76"/>
<evidence type="ECO:0000313" key="1">
    <source>
        <dbReference type="EMBL" id="JAH53493.1"/>
    </source>
</evidence>
<reference evidence="1" key="2">
    <citation type="journal article" date="2015" name="Fish Shellfish Immunol.">
        <title>Early steps in the European eel (Anguilla anguilla)-Vibrio vulnificus interaction in the gills: Role of the RtxA13 toxin.</title>
        <authorList>
            <person name="Callol A."/>
            <person name="Pajuelo D."/>
            <person name="Ebbesson L."/>
            <person name="Teles M."/>
            <person name="MacKenzie S."/>
            <person name="Amaro C."/>
        </authorList>
    </citation>
    <scope>NUCLEOTIDE SEQUENCE</scope>
</reference>
<reference evidence="1" key="1">
    <citation type="submission" date="2014-11" db="EMBL/GenBank/DDBJ databases">
        <authorList>
            <person name="Amaro Gonzalez C."/>
        </authorList>
    </citation>
    <scope>NUCLEOTIDE SEQUENCE</scope>
</reference>
<name>A0A0E9TL76_ANGAN</name>